<dbReference type="Proteomes" id="UP000270924">
    <property type="component" value="Unassembled WGS sequence"/>
</dbReference>
<reference evidence="1 2" key="1">
    <citation type="submission" date="2018-11" db="EMBL/GenBank/DDBJ databases">
        <authorList>
            <consortium name="Pathogen Informatics"/>
        </authorList>
    </citation>
    <scope>NUCLEOTIDE SEQUENCE [LARGE SCALE GENOMIC DNA]</scope>
</reference>
<accession>A0A3P7FU85</accession>
<dbReference type="EMBL" id="UYWW01003468">
    <property type="protein sequence ID" value="VDM12775.1"/>
    <property type="molecule type" value="Genomic_DNA"/>
</dbReference>
<dbReference type="AlphaFoldDB" id="A0A3P7FU85"/>
<keyword evidence="2" id="KW-1185">Reference proteome</keyword>
<evidence type="ECO:0000313" key="2">
    <source>
        <dbReference type="Proteomes" id="UP000270924"/>
    </source>
</evidence>
<proteinExistence type="predicted"/>
<name>A0A3P7FU85_WUCBA</name>
<gene>
    <name evidence="1" type="ORF">WBA_LOCUS6161</name>
</gene>
<evidence type="ECO:0000313" key="1">
    <source>
        <dbReference type="EMBL" id="VDM12775.1"/>
    </source>
</evidence>
<organism evidence="1 2">
    <name type="scientific">Wuchereria bancrofti</name>
    <dbReference type="NCBI Taxonomy" id="6293"/>
    <lineage>
        <taxon>Eukaryota</taxon>
        <taxon>Metazoa</taxon>
        <taxon>Ecdysozoa</taxon>
        <taxon>Nematoda</taxon>
        <taxon>Chromadorea</taxon>
        <taxon>Rhabditida</taxon>
        <taxon>Spirurina</taxon>
        <taxon>Spiruromorpha</taxon>
        <taxon>Filarioidea</taxon>
        <taxon>Onchocercidae</taxon>
        <taxon>Wuchereria</taxon>
    </lineage>
</organism>
<dbReference type="OrthoDB" id="5833511at2759"/>
<dbReference type="OMA" id="MHEYSRR"/>
<dbReference type="InParanoid" id="A0A3P7FU85"/>
<protein>
    <submittedName>
        <fullName evidence="1">Uncharacterized protein</fullName>
    </submittedName>
</protein>
<sequence>MVCENFQNGLIARLQEVDGYYSSQLTSRINETVIMDKMHEYTRRLQMLYRNILELTKRVRLMVSRVQALREQ</sequence>